<comment type="caution">
    <text evidence="1">The sequence shown here is derived from an EMBL/GenBank/DDBJ whole genome shotgun (WGS) entry which is preliminary data.</text>
</comment>
<protein>
    <recommendedName>
        <fullName evidence="3">Ankyrin repeat protein</fullName>
    </recommendedName>
</protein>
<dbReference type="InterPro" id="IPR036770">
    <property type="entry name" value="Ankyrin_rpt-contain_sf"/>
</dbReference>
<evidence type="ECO:0000313" key="1">
    <source>
        <dbReference type="EMBL" id="KAK6949938.1"/>
    </source>
</evidence>
<accession>A0AAX6MB75</accession>
<dbReference type="AlphaFoldDB" id="A0AAX6MB75"/>
<dbReference type="Proteomes" id="UP001369815">
    <property type="component" value="Unassembled WGS sequence"/>
</dbReference>
<gene>
    <name evidence="1" type="ORF">Daesc_008261</name>
</gene>
<proteinExistence type="predicted"/>
<evidence type="ECO:0008006" key="3">
    <source>
        <dbReference type="Google" id="ProtNLM"/>
    </source>
</evidence>
<reference evidence="1 2" key="1">
    <citation type="journal article" date="2024" name="Front Chem Biol">
        <title>Unveiling the potential of Daldinia eschscholtzii MFLUCC 19-0629 through bioactivity and bioinformatics studies for enhanced sustainable agriculture production.</title>
        <authorList>
            <person name="Brooks S."/>
            <person name="Weaver J.A."/>
            <person name="Klomchit A."/>
            <person name="Alharthi S.A."/>
            <person name="Onlamun T."/>
            <person name="Nurani R."/>
            <person name="Vong T.K."/>
            <person name="Alberti F."/>
            <person name="Greco C."/>
        </authorList>
    </citation>
    <scope>NUCLEOTIDE SEQUENCE [LARGE SCALE GENOMIC DNA]</scope>
    <source>
        <strain evidence="1">MFLUCC 19-0629</strain>
    </source>
</reference>
<sequence>MESSAILPPREGGVKKYKIRDEIVLYRPDSMRNLIDEGMQEEFQKREIKISHKTRLHLARYVVKKYPRNIPGENGNALADPLQRRKIWLALLFGKKLPNNASRTIAEMLLETMNQREKYTDAYEGEVDIFMSILDGEPNLLSDSDTEKRTIIHIAAIHGVQYVFEVCERVLLNQCGCNLGGHRPYCERLSDMLQAKDSEDYTPLHHAISKGRTVIVVHILNRYNRISAEEIRELLQHAISVDHEAKEAMIDELLLLRKNESHGQQRPEGGRGKKYREDIVNEDTLRKAIVHFNPKVFRQLLSLSHANLKLESCGLFHYAIINEKHEAAIALLDRYSELAIQWHDPEYSSESPASGVERRGRKKPIFSFLDSNVVEPLRQRFLEALMENLSISELRDHLIGPAWFGKEISFNIASLAFDPSLAPIMASIEAELNAKTTLPIVGSPTKTTLGVRDPAIVATHSQHLKHKLSGISDGIEFEHALKHVNIPSFEAGTPKRRTEAVSILQWLRKCKNVKCVFKLRVQDSRHHPHSEEDIEKALEKLDVRELDWRRVDLSVTSVFEAIPGVEKLWLYSSGSMVALDHWLGENGLRKLPKVSLFESSVLLRLIYLQG</sequence>
<dbReference type="SUPFAM" id="SSF48403">
    <property type="entry name" value="Ankyrin repeat"/>
    <property type="match status" value="1"/>
</dbReference>
<dbReference type="InterPro" id="IPR002110">
    <property type="entry name" value="Ankyrin_rpt"/>
</dbReference>
<name>A0AAX6MB75_9PEZI</name>
<dbReference type="SMART" id="SM00248">
    <property type="entry name" value="ANK"/>
    <property type="match status" value="3"/>
</dbReference>
<dbReference type="Gene3D" id="1.25.40.20">
    <property type="entry name" value="Ankyrin repeat-containing domain"/>
    <property type="match status" value="1"/>
</dbReference>
<keyword evidence="2" id="KW-1185">Reference proteome</keyword>
<evidence type="ECO:0000313" key="2">
    <source>
        <dbReference type="Proteomes" id="UP001369815"/>
    </source>
</evidence>
<dbReference type="EMBL" id="JBANMG010000008">
    <property type="protein sequence ID" value="KAK6949938.1"/>
    <property type="molecule type" value="Genomic_DNA"/>
</dbReference>
<organism evidence="1 2">
    <name type="scientific">Daldinia eschscholtzii</name>
    <dbReference type="NCBI Taxonomy" id="292717"/>
    <lineage>
        <taxon>Eukaryota</taxon>
        <taxon>Fungi</taxon>
        <taxon>Dikarya</taxon>
        <taxon>Ascomycota</taxon>
        <taxon>Pezizomycotina</taxon>
        <taxon>Sordariomycetes</taxon>
        <taxon>Xylariomycetidae</taxon>
        <taxon>Xylariales</taxon>
        <taxon>Hypoxylaceae</taxon>
        <taxon>Daldinia</taxon>
    </lineage>
</organism>